<proteinExistence type="predicted"/>
<gene>
    <name evidence="1" type="ORF">SAMN04487998_1699</name>
</gene>
<dbReference type="Proteomes" id="UP000198697">
    <property type="component" value="Unassembled WGS sequence"/>
</dbReference>
<dbReference type="RefSeq" id="WP_092770383.1">
    <property type="nucleotide sequence ID" value="NZ_FOHS01000002.1"/>
</dbReference>
<evidence type="ECO:0000313" key="2">
    <source>
        <dbReference type="Proteomes" id="UP000198697"/>
    </source>
</evidence>
<dbReference type="AlphaFoldDB" id="A0A1I0E7B2"/>
<dbReference type="Gene3D" id="3.40.50.10320">
    <property type="entry name" value="LmbE-like"/>
    <property type="match status" value="1"/>
</dbReference>
<protein>
    <submittedName>
        <fullName evidence="1">Bacillithiol biosynthesis deacetylase BshB1</fullName>
    </submittedName>
</protein>
<dbReference type="PANTHER" id="PTHR12993">
    <property type="entry name" value="N-ACETYLGLUCOSAMINYL-PHOSPHATIDYLINOSITOL DE-N-ACETYLASE-RELATED"/>
    <property type="match status" value="1"/>
</dbReference>
<dbReference type="InterPro" id="IPR003737">
    <property type="entry name" value="GlcNAc_PI_deacetylase-related"/>
</dbReference>
<dbReference type="SUPFAM" id="SSF102588">
    <property type="entry name" value="LmbE-like"/>
    <property type="match status" value="1"/>
</dbReference>
<dbReference type="STRING" id="82805.SAMN04487998_1699"/>
<dbReference type="NCBIfam" id="TIGR04001">
    <property type="entry name" value="thiol_BshB1"/>
    <property type="match status" value="1"/>
</dbReference>
<dbReference type="InterPro" id="IPR023842">
    <property type="entry name" value="Bacillithiol_biosynth_BshB1"/>
</dbReference>
<dbReference type="GO" id="GO:0071793">
    <property type="term" value="P:bacillithiol biosynthetic process"/>
    <property type="evidence" value="ECO:0007669"/>
    <property type="project" value="InterPro"/>
</dbReference>
<dbReference type="GO" id="GO:0016811">
    <property type="term" value="F:hydrolase activity, acting on carbon-nitrogen (but not peptide) bonds, in linear amides"/>
    <property type="evidence" value="ECO:0007669"/>
    <property type="project" value="TreeGrafter"/>
</dbReference>
<dbReference type="OrthoDB" id="9778719at2"/>
<sequence length="241" mass="26867">MKIDVLALGAHPDDVEMSCSGTLLAAAAAGKTIGIVDFTRGELGTRGTPQTRAEESERATKILGLHARENLGMADGFFRNDREHQLLLVAALRRYQPDVVLCNAINDRHPDHGRAAQLATEACFLAGLRMIETLGEDGQPQAPWRPRVVYHYIQDRQLPADFVVDITAHWPKKWESIQAYKTQFHTAESPIDEPTTYLSTPAFSDFMEARAREFGHLIGAQYGEGFTRERPIGVREVTELI</sequence>
<dbReference type="InterPro" id="IPR024078">
    <property type="entry name" value="LmbE-like_dom_sf"/>
</dbReference>
<name>A0A1I0E7B2_9BACT</name>
<reference evidence="2" key="1">
    <citation type="submission" date="2016-10" db="EMBL/GenBank/DDBJ databases">
        <authorList>
            <person name="Varghese N."/>
            <person name="Submissions S."/>
        </authorList>
    </citation>
    <scope>NUCLEOTIDE SEQUENCE [LARGE SCALE GENOMIC DNA]</scope>
    <source>
        <strain evidence="2">DSM 15310</strain>
    </source>
</reference>
<evidence type="ECO:0000313" key="1">
    <source>
        <dbReference type="EMBL" id="SET40175.1"/>
    </source>
</evidence>
<accession>A0A1I0E7B2</accession>
<dbReference type="EMBL" id="FOHS01000002">
    <property type="protein sequence ID" value="SET40175.1"/>
    <property type="molecule type" value="Genomic_DNA"/>
</dbReference>
<dbReference type="PANTHER" id="PTHR12993:SF30">
    <property type="entry name" value="N-ACETYL-ALPHA-D-GLUCOSAMINYL L-MALATE DEACETYLASE 1"/>
    <property type="match status" value="1"/>
</dbReference>
<dbReference type="Pfam" id="PF02585">
    <property type="entry name" value="PIG-L"/>
    <property type="match status" value="1"/>
</dbReference>
<keyword evidence="2" id="KW-1185">Reference proteome</keyword>
<organism evidence="1 2">
    <name type="scientific">Hymenobacter actinosclerus</name>
    <dbReference type="NCBI Taxonomy" id="82805"/>
    <lineage>
        <taxon>Bacteria</taxon>
        <taxon>Pseudomonadati</taxon>
        <taxon>Bacteroidota</taxon>
        <taxon>Cytophagia</taxon>
        <taxon>Cytophagales</taxon>
        <taxon>Hymenobacteraceae</taxon>
        <taxon>Hymenobacter</taxon>
    </lineage>
</organism>
<dbReference type="GO" id="GO:0019213">
    <property type="term" value="F:deacetylase activity"/>
    <property type="evidence" value="ECO:0007669"/>
    <property type="project" value="InterPro"/>
</dbReference>